<protein>
    <submittedName>
        <fullName evidence="1">Uncharacterized protein</fullName>
    </submittedName>
</protein>
<dbReference type="Proteomes" id="UP000499080">
    <property type="component" value="Unassembled WGS sequence"/>
</dbReference>
<organism evidence="1 2">
    <name type="scientific">Araneus ventricosus</name>
    <name type="common">Orbweaver spider</name>
    <name type="synonym">Epeira ventricosa</name>
    <dbReference type="NCBI Taxonomy" id="182803"/>
    <lineage>
        <taxon>Eukaryota</taxon>
        <taxon>Metazoa</taxon>
        <taxon>Ecdysozoa</taxon>
        <taxon>Arthropoda</taxon>
        <taxon>Chelicerata</taxon>
        <taxon>Arachnida</taxon>
        <taxon>Araneae</taxon>
        <taxon>Araneomorphae</taxon>
        <taxon>Entelegynae</taxon>
        <taxon>Araneoidea</taxon>
        <taxon>Araneidae</taxon>
        <taxon>Araneus</taxon>
    </lineage>
</organism>
<dbReference type="AlphaFoldDB" id="A0A4Y2IUN2"/>
<gene>
    <name evidence="1" type="ORF">AVEN_82174_1</name>
</gene>
<proteinExistence type="predicted"/>
<reference evidence="1 2" key="1">
    <citation type="journal article" date="2019" name="Sci. Rep.">
        <title>Orb-weaving spider Araneus ventricosus genome elucidates the spidroin gene catalogue.</title>
        <authorList>
            <person name="Kono N."/>
            <person name="Nakamura H."/>
            <person name="Ohtoshi R."/>
            <person name="Moran D.A.P."/>
            <person name="Shinohara A."/>
            <person name="Yoshida Y."/>
            <person name="Fujiwara M."/>
            <person name="Mori M."/>
            <person name="Tomita M."/>
            <person name="Arakawa K."/>
        </authorList>
    </citation>
    <scope>NUCLEOTIDE SEQUENCE [LARGE SCALE GENOMIC DNA]</scope>
</reference>
<comment type="caution">
    <text evidence="1">The sequence shown here is derived from an EMBL/GenBank/DDBJ whole genome shotgun (WGS) entry which is preliminary data.</text>
</comment>
<keyword evidence="2" id="KW-1185">Reference proteome</keyword>
<sequence>MNLFAVQYRVDSYCTNKFQLYPSAQLPRLFYQTTLQYGPSEAWQRCWDQGDTGPIVFYRLLPTSETLQSSCDWRIFFSRHDFQPNISMRFGLTNNNFCGCGEMFQHCTHTEVHPHIVLAYRDMRTQTISSRIV</sequence>
<evidence type="ECO:0000313" key="2">
    <source>
        <dbReference type="Proteomes" id="UP000499080"/>
    </source>
</evidence>
<accession>A0A4Y2IUN2</accession>
<evidence type="ECO:0000313" key="1">
    <source>
        <dbReference type="EMBL" id="GBM81591.1"/>
    </source>
</evidence>
<name>A0A4Y2IUN2_ARAVE</name>
<dbReference type="EMBL" id="BGPR01002955">
    <property type="protein sequence ID" value="GBM81591.1"/>
    <property type="molecule type" value="Genomic_DNA"/>
</dbReference>